<dbReference type="PANTHER" id="PTHR42206:SF1">
    <property type="entry name" value="METAL-DEPENDENT HYDROLASE"/>
    <property type="match status" value="1"/>
</dbReference>
<accession>I3TEG6</accession>
<dbReference type="Gene3D" id="3.20.20.140">
    <property type="entry name" value="Metal-dependent hydrolases"/>
    <property type="match status" value="1"/>
</dbReference>
<dbReference type="InterPro" id="IPR001130">
    <property type="entry name" value="TatD-like"/>
</dbReference>
<dbReference type="eggNOG" id="arCOG00893">
    <property type="taxonomic scope" value="Archaea"/>
</dbReference>
<dbReference type="AlphaFoldDB" id="I3TEG6"/>
<dbReference type="GeneID" id="13013045"/>
<name>I3TEG6_THEC1</name>
<dbReference type="SUPFAM" id="SSF51556">
    <property type="entry name" value="Metallo-dependent hydrolases"/>
    <property type="match status" value="1"/>
</dbReference>
<dbReference type="KEGG" id="thg:TCELL_0730"/>
<evidence type="ECO:0000313" key="2">
    <source>
        <dbReference type="Proteomes" id="UP000005270"/>
    </source>
</evidence>
<protein>
    <submittedName>
        <fullName evidence="1">TatD-related deoxyribonuclease</fullName>
    </submittedName>
</protein>
<dbReference type="InParanoid" id="I3TEG6"/>
<dbReference type="RefSeq" id="WP_014737404.1">
    <property type="nucleotide sequence ID" value="NC_017954.1"/>
</dbReference>
<evidence type="ECO:0000313" key="1">
    <source>
        <dbReference type="EMBL" id="AFK51154.1"/>
    </source>
</evidence>
<dbReference type="PANTHER" id="PTHR42206">
    <property type="entry name" value="METAL-DEPENDENT HYDROLASE-RELATED"/>
    <property type="match status" value="1"/>
</dbReference>
<dbReference type="OrthoDB" id="52767at2157"/>
<dbReference type="GO" id="GO:0016788">
    <property type="term" value="F:hydrolase activity, acting on ester bonds"/>
    <property type="evidence" value="ECO:0007669"/>
    <property type="project" value="InterPro"/>
</dbReference>
<keyword evidence="2" id="KW-1185">Reference proteome</keyword>
<reference evidence="1 2" key="1">
    <citation type="journal article" date="2012" name="J. Bacteriol.">
        <title>Complete genome sequence of the hyperthermophilic cellulolytic Crenarchaeon 'Thermogladius cellulolyticus' 1633.</title>
        <authorList>
            <person name="Mardanov A.V."/>
            <person name="Kochetkova T.V."/>
            <person name="Beletsky A.V."/>
            <person name="Bonch-Osmolovskaya E.A."/>
            <person name="Ravin N.V."/>
            <person name="Skryabin K.G."/>
        </authorList>
    </citation>
    <scope>NUCLEOTIDE SEQUENCE [LARGE SCALE GENOMIC DNA]</scope>
    <source>
        <strain evidence="2">DSM 22663 / VKM B-2946 / 1633</strain>
    </source>
</reference>
<gene>
    <name evidence="1" type="ordered locus">TCELL_0730</name>
</gene>
<dbReference type="EMBL" id="CP003531">
    <property type="protein sequence ID" value="AFK51154.1"/>
    <property type="molecule type" value="Genomic_DNA"/>
</dbReference>
<sequence>MRKMGRLLFSDAHLHLNPVGGVGARGVVDRLVREGFWFVGLVGLPPYHYGFNTPTLDSFEKALDILVTQARLLRERGIKVKVLAGFHPAEVDAYNKQGLGLEEVYSLAERVLKLIELKVKEGVIDGVGEVGRQHYGTSYGRISVSEAVMIKALELARDLGAVVHLHLDQSGWATCHLVDMLIGLVKIDRSKVLVHHANAATAQACIQRGLPVSVPVKQDLDRVIGFGGEVLVESDFIDDNQRPGVSAYPWEIAKVVNSLIASGRISEETAYRVMVDNVVKFYGVEPP</sequence>
<dbReference type="Proteomes" id="UP000005270">
    <property type="component" value="Chromosome"/>
</dbReference>
<dbReference type="STRING" id="1184251.TCELL_0730"/>
<proteinExistence type="predicted"/>
<dbReference type="InterPro" id="IPR032466">
    <property type="entry name" value="Metal_Hydrolase"/>
</dbReference>
<dbReference type="Pfam" id="PF01026">
    <property type="entry name" value="TatD_DNase"/>
    <property type="match status" value="1"/>
</dbReference>
<organism evidence="1 2">
    <name type="scientific">Thermogladius calderae (strain DSM 22663 / VKM B-2946 / 1633)</name>
    <dbReference type="NCBI Taxonomy" id="1184251"/>
    <lineage>
        <taxon>Archaea</taxon>
        <taxon>Thermoproteota</taxon>
        <taxon>Thermoprotei</taxon>
        <taxon>Desulfurococcales</taxon>
        <taxon>Desulfurococcaceae</taxon>
        <taxon>Thermogladius</taxon>
    </lineage>
</organism>
<dbReference type="HOGENOM" id="CLU_985571_0_0_2"/>
<dbReference type="InterPro" id="IPR011589">
    <property type="entry name" value="UCP004961"/>
</dbReference>